<dbReference type="OrthoDB" id="4161196at2759"/>
<keyword evidence="2" id="KW-1185">Reference proteome</keyword>
<dbReference type="Proteomes" id="UP000235672">
    <property type="component" value="Unassembled WGS sequence"/>
</dbReference>
<accession>A0A2J6PQF9</accession>
<organism evidence="1 2">
    <name type="scientific">Hyaloscypha hepaticicola</name>
    <dbReference type="NCBI Taxonomy" id="2082293"/>
    <lineage>
        <taxon>Eukaryota</taxon>
        <taxon>Fungi</taxon>
        <taxon>Dikarya</taxon>
        <taxon>Ascomycota</taxon>
        <taxon>Pezizomycotina</taxon>
        <taxon>Leotiomycetes</taxon>
        <taxon>Helotiales</taxon>
        <taxon>Hyaloscyphaceae</taxon>
        <taxon>Hyaloscypha</taxon>
    </lineage>
</organism>
<sequence length="145" mass="16056">MFACIHLRGKLLTVHVRGYLQTKTNLYTAAFSTAYGITPTACQWRAICSPHRPEIIAGWGSLEQLPTEGTSCADYGVAVHALHVSTRYVRTGVLVKRAEPVLDVLFLKEIDGSNHVYERLGVGRIADGNLIKELHKSKDQVIQLI</sequence>
<name>A0A2J6PQF9_9HELO</name>
<protein>
    <recommendedName>
        <fullName evidence="3">Heterokaryon incompatibility domain-containing protein</fullName>
    </recommendedName>
</protein>
<gene>
    <name evidence="1" type="ORF">NA56DRAFT_709091</name>
</gene>
<dbReference type="AlphaFoldDB" id="A0A2J6PQF9"/>
<reference evidence="1 2" key="1">
    <citation type="submission" date="2016-05" db="EMBL/GenBank/DDBJ databases">
        <title>A degradative enzymes factory behind the ericoid mycorrhizal symbiosis.</title>
        <authorList>
            <consortium name="DOE Joint Genome Institute"/>
            <person name="Martino E."/>
            <person name="Morin E."/>
            <person name="Grelet G."/>
            <person name="Kuo A."/>
            <person name="Kohler A."/>
            <person name="Daghino S."/>
            <person name="Barry K."/>
            <person name="Choi C."/>
            <person name="Cichocki N."/>
            <person name="Clum A."/>
            <person name="Copeland A."/>
            <person name="Hainaut M."/>
            <person name="Haridas S."/>
            <person name="Labutti K."/>
            <person name="Lindquist E."/>
            <person name="Lipzen A."/>
            <person name="Khouja H.-R."/>
            <person name="Murat C."/>
            <person name="Ohm R."/>
            <person name="Olson A."/>
            <person name="Spatafora J."/>
            <person name="Veneault-Fourrey C."/>
            <person name="Henrissat B."/>
            <person name="Grigoriev I."/>
            <person name="Martin F."/>
            <person name="Perotto S."/>
        </authorList>
    </citation>
    <scope>NUCLEOTIDE SEQUENCE [LARGE SCALE GENOMIC DNA]</scope>
    <source>
        <strain evidence="1 2">UAMH 7357</strain>
    </source>
</reference>
<dbReference type="EMBL" id="KZ613507">
    <property type="protein sequence ID" value="PMD16275.1"/>
    <property type="molecule type" value="Genomic_DNA"/>
</dbReference>
<proteinExistence type="predicted"/>
<evidence type="ECO:0000313" key="2">
    <source>
        <dbReference type="Proteomes" id="UP000235672"/>
    </source>
</evidence>
<evidence type="ECO:0008006" key="3">
    <source>
        <dbReference type="Google" id="ProtNLM"/>
    </source>
</evidence>
<evidence type="ECO:0000313" key="1">
    <source>
        <dbReference type="EMBL" id="PMD16275.1"/>
    </source>
</evidence>